<feature type="transmembrane region" description="Helical" evidence="8">
    <location>
        <begin position="306"/>
        <end position="326"/>
    </location>
</feature>
<reference evidence="10" key="1">
    <citation type="submission" date="2019-06" db="EMBL/GenBank/DDBJ databases">
        <title>Gordonia isolated from sludge of a wastewater treatment plant.</title>
        <authorList>
            <person name="Tamura T."/>
            <person name="Aoyama K."/>
            <person name="Kang Y."/>
            <person name="Saito S."/>
            <person name="Akiyama N."/>
            <person name="Yazawa K."/>
            <person name="Gonoi T."/>
            <person name="Mikami Y."/>
        </authorList>
    </citation>
    <scope>NUCLEOTIDE SEQUENCE [LARGE SCALE GENOMIC DNA]</scope>
    <source>
        <strain evidence="10">NBRC 107697</strain>
    </source>
</reference>
<proteinExistence type="inferred from homology"/>
<evidence type="ECO:0000256" key="4">
    <source>
        <dbReference type="ARBA" id="ARBA00022475"/>
    </source>
</evidence>
<evidence type="ECO:0000256" key="1">
    <source>
        <dbReference type="ARBA" id="ARBA00004651"/>
    </source>
</evidence>
<dbReference type="Pfam" id="PF03595">
    <property type="entry name" value="SLAC1"/>
    <property type="match status" value="1"/>
</dbReference>
<keyword evidence="7 8" id="KW-0472">Membrane</keyword>
<evidence type="ECO:0000256" key="6">
    <source>
        <dbReference type="ARBA" id="ARBA00022989"/>
    </source>
</evidence>
<keyword evidence="5 8" id="KW-0812">Transmembrane</keyword>
<gene>
    <name evidence="9" type="ORF">nbrc107697_31150</name>
</gene>
<dbReference type="GO" id="GO:0055085">
    <property type="term" value="P:transmembrane transport"/>
    <property type="evidence" value="ECO:0007669"/>
    <property type="project" value="InterPro"/>
</dbReference>
<keyword evidence="6 8" id="KW-1133">Transmembrane helix</keyword>
<protein>
    <submittedName>
        <fullName evidence="9">C4-dicarboxylate ABC transporter</fullName>
    </submittedName>
</protein>
<keyword evidence="10" id="KW-1185">Reference proteome</keyword>
<sequence length="373" mass="38532">MQTRPRTRFPAHQVASASQAVAFITPNWFASVMGTGVVAVASVMLPVHFPGQRVLALGFWALATAILLVVTAATGAHWVRHRAVARSHHRHPVMTHFYGAPAMAFLTVGAGAQLVGVDIIGQRASLAVNAVFWTVGTVLGLSTAVAVPVLLFTRIEVDDDAAFGGWLMPVVPPMVSAATGALLVPHLPSGQWQMTLLWGCYAMFGLSLIASLVIIPLIWGRLAHRGVGAAVMVPTLWIVLGPLGQSITAANQLGGVAGAVDPAYARALAVGGVLYGVPVAGFALLWASIAATLTVGAARRRLPFGLTWWSFTFPVGTCVTGLSALATHTGALAFTGAAVVAYLGLLAAWGIVAGRTAHGVVVTGSLLVPSASR</sequence>
<dbReference type="AlphaFoldDB" id="A0A7I9V1L5"/>
<organism evidence="9 10">
    <name type="scientific">Gordonia crocea</name>
    <dbReference type="NCBI Taxonomy" id="589162"/>
    <lineage>
        <taxon>Bacteria</taxon>
        <taxon>Bacillati</taxon>
        <taxon>Actinomycetota</taxon>
        <taxon>Actinomycetes</taxon>
        <taxon>Mycobacteriales</taxon>
        <taxon>Gordoniaceae</taxon>
        <taxon>Gordonia</taxon>
    </lineage>
</organism>
<feature type="transmembrane region" description="Helical" evidence="8">
    <location>
        <begin position="100"/>
        <end position="120"/>
    </location>
</feature>
<evidence type="ECO:0000256" key="8">
    <source>
        <dbReference type="SAM" id="Phobius"/>
    </source>
</evidence>
<dbReference type="PANTHER" id="PTHR31686">
    <property type="match status" value="1"/>
</dbReference>
<comment type="subcellular location">
    <subcellularLocation>
        <location evidence="1">Cell membrane</location>
        <topology evidence="1">Multi-pass membrane protein</topology>
    </subcellularLocation>
</comment>
<comment type="caution">
    <text evidence="9">The sequence shown here is derived from an EMBL/GenBank/DDBJ whole genome shotgun (WGS) entry which is preliminary data.</text>
</comment>
<dbReference type="Proteomes" id="UP000444980">
    <property type="component" value="Unassembled WGS sequence"/>
</dbReference>
<dbReference type="InterPro" id="IPR038665">
    <property type="entry name" value="Voltage-dep_anion_channel_sf"/>
</dbReference>
<keyword evidence="4" id="KW-1003">Cell membrane</keyword>
<evidence type="ECO:0000256" key="7">
    <source>
        <dbReference type="ARBA" id="ARBA00023136"/>
    </source>
</evidence>
<feature type="transmembrane region" description="Helical" evidence="8">
    <location>
        <begin position="267"/>
        <end position="294"/>
    </location>
</feature>
<dbReference type="PANTHER" id="PTHR31686:SF1">
    <property type="entry name" value="SULFITE EFFLUX PUMP SSU1"/>
    <property type="match status" value="1"/>
</dbReference>
<feature type="transmembrane region" description="Helical" evidence="8">
    <location>
        <begin position="163"/>
        <end position="184"/>
    </location>
</feature>
<feature type="transmembrane region" description="Helical" evidence="8">
    <location>
        <begin position="57"/>
        <end position="79"/>
    </location>
</feature>
<feature type="transmembrane region" description="Helical" evidence="8">
    <location>
        <begin position="226"/>
        <end position="247"/>
    </location>
</feature>
<evidence type="ECO:0000256" key="2">
    <source>
        <dbReference type="ARBA" id="ARBA00008566"/>
    </source>
</evidence>
<dbReference type="CDD" id="cd09320">
    <property type="entry name" value="TDT_like_2"/>
    <property type="match status" value="1"/>
</dbReference>
<accession>A0A7I9V1L5</accession>
<dbReference type="Gene3D" id="1.50.10.150">
    <property type="entry name" value="Voltage-dependent anion channel"/>
    <property type="match status" value="1"/>
</dbReference>
<evidence type="ECO:0000256" key="5">
    <source>
        <dbReference type="ARBA" id="ARBA00022692"/>
    </source>
</evidence>
<evidence type="ECO:0000313" key="9">
    <source>
        <dbReference type="EMBL" id="GED99076.1"/>
    </source>
</evidence>
<dbReference type="InterPro" id="IPR051629">
    <property type="entry name" value="Sulfite_efflux_TDT"/>
</dbReference>
<dbReference type="GO" id="GO:0005886">
    <property type="term" value="C:plasma membrane"/>
    <property type="evidence" value="ECO:0007669"/>
    <property type="project" value="UniProtKB-SubCell"/>
</dbReference>
<evidence type="ECO:0000256" key="3">
    <source>
        <dbReference type="ARBA" id="ARBA00022448"/>
    </source>
</evidence>
<feature type="transmembrane region" description="Helical" evidence="8">
    <location>
        <begin position="332"/>
        <end position="352"/>
    </location>
</feature>
<dbReference type="EMBL" id="BJOU01000017">
    <property type="protein sequence ID" value="GED99076.1"/>
    <property type="molecule type" value="Genomic_DNA"/>
</dbReference>
<name>A0A7I9V1L5_9ACTN</name>
<keyword evidence="3" id="KW-0813">Transport</keyword>
<comment type="similarity">
    <text evidence="2">Belongs to the tellurite-resistance/dicarboxylate transporter (TDT) family.</text>
</comment>
<feature type="transmembrane region" description="Helical" evidence="8">
    <location>
        <begin position="21"/>
        <end position="45"/>
    </location>
</feature>
<evidence type="ECO:0000313" key="10">
    <source>
        <dbReference type="Proteomes" id="UP000444980"/>
    </source>
</evidence>
<feature type="transmembrane region" description="Helical" evidence="8">
    <location>
        <begin position="196"/>
        <end position="219"/>
    </location>
</feature>
<dbReference type="InterPro" id="IPR004695">
    <property type="entry name" value="SLAC1/Mae1/Ssu1/TehA"/>
</dbReference>
<feature type="transmembrane region" description="Helical" evidence="8">
    <location>
        <begin position="126"/>
        <end position="151"/>
    </location>
</feature>